<name>A0A518EMS7_9BACT</name>
<evidence type="ECO:0000313" key="2">
    <source>
        <dbReference type="EMBL" id="QDV05386.1"/>
    </source>
</evidence>
<keyword evidence="3" id="KW-1185">Reference proteome</keyword>
<proteinExistence type="predicted"/>
<reference evidence="2 3" key="1">
    <citation type="submission" date="2019-02" db="EMBL/GenBank/DDBJ databases">
        <title>Deep-cultivation of Planctomycetes and their phenomic and genomic characterization uncovers novel biology.</title>
        <authorList>
            <person name="Wiegand S."/>
            <person name="Jogler M."/>
            <person name="Boedeker C."/>
            <person name="Pinto D."/>
            <person name="Vollmers J."/>
            <person name="Rivas-Marin E."/>
            <person name="Kohn T."/>
            <person name="Peeters S.H."/>
            <person name="Heuer A."/>
            <person name="Rast P."/>
            <person name="Oberbeckmann S."/>
            <person name="Bunk B."/>
            <person name="Jeske O."/>
            <person name="Meyerdierks A."/>
            <person name="Storesund J.E."/>
            <person name="Kallscheuer N."/>
            <person name="Luecker S."/>
            <person name="Lage O.M."/>
            <person name="Pohl T."/>
            <person name="Merkel B.J."/>
            <person name="Hornburger P."/>
            <person name="Mueller R.-W."/>
            <person name="Bruemmer F."/>
            <person name="Labrenz M."/>
            <person name="Spormann A.M."/>
            <person name="Op den Camp H."/>
            <person name="Overmann J."/>
            <person name="Amann R."/>
            <person name="Jetten M.S.M."/>
            <person name="Mascher T."/>
            <person name="Medema M.H."/>
            <person name="Devos D.P."/>
            <person name="Kaster A.-K."/>
            <person name="Ovreas L."/>
            <person name="Rohde M."/>
            <person name="Galperin M.Y."/>
            <person name="Jogler C."/>
        </authorList>
    </citation>
    <scope>NUCLEOTIDE SEQUENCE [LARGE SCALE GENOMIC DNA]</scope>
    <source>
        <strain evidence="2 3">Poly30</strain>
    </source>
</reference>
<evidence type="ECO:0000256" key="1">
    <source>
        <dbReference type="SAM" id="MobiDB-lite"/>
    </source>
</evidence>
<sequence length="50" mass="5807">MQDESVEGATANKDYNFSWPQRNDRGKFKEAVRGFRSEQFDVQSATRHQG</sequence>
<organism evidence="2 3">
    <name type="scientific">Saltatorellus ferox</name>
    <dbReference type="NCBI Taxonomy" id="2528018"/>
    <lineage>
        <taxon>Bacteria</taxon>
        <taxon>Pseudomonadati</taxon>
        <taxon>Planctomycetota</taxon>
        <taxon>Planctomycetia</taxon>
        <taxon>Planctomycetia incertae sedis</taxon>
        <taxon>Saltatorellus</taxon>
    </lineage>
</organism>
<gene>
    <name evidence="2" type="ORF">Poly30_08830</name>
</gene>
<accession>A0A518EMS7</accession>
<evidence type="ECO:0000313" key="3">
    <source>
        <dbReference type="Proteomes" id="UP000320390"/>
    </source>
</evidence>
<dbReference type="AlphaFoldDB" id="A0A518EMS7"/>
<dbReference type="Proteomes" id="UP000320390">
    <property type="component" value="Chromosome"/>
</dbReference>
<protein>
    <submittedName>
        <fullName evidence="2">Uncharacterized protein</fullName>
    </submittedName>
</protein>
<dbReference type="EMBL" id="CP036434">
    <property type="protein sequence ID" value="QDV05386.1"/>
    <property type="molecule type" value="Genomic_DNA"/>
</dbReference>
<feature type="region of interest" description="Disordered" evidence="1">
    <location>
        <begin position="1"/>
        <end position="23"/>
    </location>
</feature>